<keyword evidence="2 6" id="KW-0418">Kinase</keyword>
<keyword evidence="4" id="KW-0472">Membrane</keyword>
<sequence length="552" mass="60399">MTNGHAEMLRAFRRRPRAGLSALRPWRMLDVTRLVLALVYTVVSFAFASPRSWAEIAENGIIFAMLLLALGALILSARSWVTEMRIRKPVVFLDALLFLSLLVVTNASDSPYFFGSLFVAIEIALIVRSRFHLLVGAFAAMTALLTVWMDKIVEVPSEPDPERVALRVLYLAVVIVVTGMLLGPRREKLLQEEKARRLTEGSLPLVKGGSEPFLLQALKIATGSENGAVLFRTASTEAYRFASSRFGETRPEGSNGLLAVETGWHDCRRGASIGLSQDGISHLAPLSPGGRAWAAMLDAETLMTLRVSLGTFDAVGAVELDDPTHEDAAAIAQRVFESACDEMMVRNSLDLAHVIAGARERERLQRELHDSVLQALASIRYQVAPVLNGTIDNPLPVLANVDRIAKDQIGTIRWIINPVEDDEDFAYLPETLSMVVRSLAEQWGIRCELRVEDGNCATSAMIGRELSFAVREIVANAVRHAGAHAVEFSLQPAGNRIALHVTDDGVPNLARLGSTGAVQSRSLMRRVQALGGEVYLRNIGGRTMIQITVPRK</sequence>
<feature type="transmembrane region" description="Helical" evidence="4">
    <location>
        <begin position="164"/>
        <end position="183"/>
    </location>
</feature>
<dbReference type="InterPro" id="IPR011712">
    <property type="entry name" value="Sig_transdc_His_kin_sub3_dim/P"/>
</dbReference>
<protein>
    <submittedName>
        <fullName evidence="6">Histidine kinase</fullName>
    </submittedName>
</protein>
<dbReference type="InterPro" id="IPR036890">
    <property type="entry name" value="HATPase_C_sf"/>
</dbReference>
<keyword evidence="1" id="KW-0808">Transferase</keyword>
<keyword evidence="4" id="KW-0812">Transmembrane</keyword>
<organism evidence="6 7">
    <name type="scientific">Sphingobium agri</name>
    <dbReference type="NCBI Taxonomy" id="2933566"/>
    <lineage>
        <taxon>Bacteria</taxon>
        <taxon>Pseudomonadati</taxon>
        <taxon>Pseudomonadota</taxon>
        <taxon>Alphaproteobacteria</taxon>
        <taxon>Sphingomonadales</taxon>
        <taxon>Sphingomonadaceae</taxon>
        <taxon>Sphingobium</taxon>
    </lineage>
</organism>
<dbReference type="Pfam" id="PF07730">
    <property type="entry name" value="HisKA_3"/>
    <property type="match status" value="1"/>
</dbReference>
<feature type="transmembrane region" description="Helical" evidence="4">
    <location>
        <begin position="31"/>
        <end position="48"/>
    </location>
</feature>
<evidence type="ECO:0000313" key="7">
    <source>
        <dbReference type="Proteomes" id="UP001203512"/>
    </source>
</evidence>
<keyword evidence="4" id="KW-1133">Transmembrane helix</keyword>
<evidence type="ECO:0000259" key="5">
    <source>
        <dbReference type="Pfam" id="PF07730"/>
    </source>
</evidence>
<evidence type="ECO:0000313" key="6">
    <source>
        <dbReference type="EMBL" id="MCK0531143.1"/>
    </source>
</evidence>
<dbReference type="RefSeq" id="WP_247230840.1">
    <property type="nucleotide sequence ID" value="NZ_JALKHS010000006.1"/>
</dbReference>
<dbReference type="SUPFAM" id="SSF55874">
    <property type="entry name" value="ATPase domain of HSP90 chaperone/DNA topoisomerase II/histidine kinase"/>
    <property type="match status" value="1"/>
</dbReference>
<reference evidence="6 7" key="1">
    <citation type="submission" date="2022-04" db="EMBL/GenBank/DDBJ databases">
        <authorList>
            <person name="Huq M.A."/>
        </authorList>
    </citation>
    <scope>NUCLEOTIDE SEQUENCE [LARGE SCALE GENOMIC DNA]</scope>
    <source>
        <strain evidence="6 7">MAH-33</strain>
    </source>
</reference>
<evidence type="ECO:0000256" key="2">
    <source>
        <dbReference type="ARBA" id="ARBA00022777"/>
    </source>
</evidence>
<feature type="transmembrane region" description="Helical" evidence="4">
    <location>
        <begin position="89"/>
        <end position="105"/>
    </location>
</feature>
<dbReference type="Proteomes" id="UP001203512">
    <property type="component" value="Unassembled WGS sequence"/>
</dbReference>
<feature type="transmembrane region" description="Helical" evidence="4">
    <location>
        <begin position="111"/>
        <end position="127"/>
    </location>
</feature>
<evidence type="ECO:0000256" key="3">
    <source>
        <dbReference type="ARBA" id="ARBA00023012"/>
    </source>
</evidence>
<name>A0ABT0DVK6_9SPHN</name>
<dbReference type="GO" id="GO:0016301">
    <property type="term" value="F:kinase activity"/>
    <property type="evidence" value="ECO:0007669"/>
    <property type="project" value="UniProtKB-KW"/>
</dbReference>
<comment type="caution">
    <text evidence="6">The sequence shown here is derived from an EMBL/GenBank/DDBJ whole genome shotgun (WGS) entry which is preliminary data.</text>
</comment>
<evidence type="ECO:0000256" key="4">
    <source>
        <dbReference type="SAM" id="Phobius"/>
    </source>
</evidence>
<feature type="transmembrane region" description="Helical" evidence="4">
    <location>
        <begin position="132"/>
        <end position="149"/>
    </location>
</feature>
<evidence type="ECO:0000256" key="1">
    <source>
        <dbReference type="ARBA" id="ARBA00022679"/>
    </source>
</evidence>
<keyword evidence="3" id="KW-0902">Two-component regulatory system</keyword>
<feature type="transmembrane region" description="Helical" evidence="4">
    <location>
        <begin position="60"/>
        <end position="77"/>
    </location>
</feature>
<dbReference type="Gene3D" id="3.30.565.10">
    <property type="entry name" value="Histidine kinase-like ATPase, C-terminal domain"/>
    <property type="match status" value="1"/>
</dbReference>
<feature type="domain" description="Signal transduction histidine kinase subgroup 3 dimerisation and phosphoacceptor" evidence="5">
    <location>
        <begin position="360"/>
        <end position="406"/>
    </location>
</feature>
<dbReference type="PANTHER" id="PTHR24421">
    <property type="entry name" value="NITRATE/NITRITE SENSOR PROTEIN NARX-RELATED"/>
    <property type="match status" value="1"/>
</dbReference>
<dbReference type="Gene3D" id="1.20.5.1930">
    <property type="match status" value="1"/>
</dbReference>
<keyword evidence="7" id="KW-1185">Reference proteome</keyword>
<dbReference type="InterPro" id="IPR050482">
    <property type="entry name" value="Sensor_HK_TwoCompSys"/>
</dbReference>
<gene>
    <name evidence="6" type="ORF">MU848_06055</name>
</gene>
<proteinExistence type="predicted"/>
<dbReference type="EMBL" id="JALKHS010000006">
    <property type="protein sequence ID" value="MCK0531143.1"/>
    <property type="molecule type" value="Genomic_DNA"/>
</dbReference>
<accession>A0ABT0DVK6</accession>